<keyword evidence="3 4" id="KW-0560">Oxidoreductase</keyword>
<dbReference type="EC" id="1.1.1.169" evidence="4"/>
<evidence type="ECO:0000259" key="5">
    <source>
        <dbReference type="Pfam" id="PF02558"/>
    </source>
</evidence>
<dbReference type="InterPro" id="IPR051402">
    <property type="entry name" value="KPR-Related"/>
</dbReference>
<comment type="pathway">
    <text evidence="4">Cofactor biosynthesis; (R)-pantothenate biosynthesis; (R)-pantoate from 3-methyl-2-oxobutanoate: step 2/2.</text>
</comment>
<keyword evidence="4" id="KW-0566">Pantothenate biosynthesis</keyword>
<dbReference type="Pfam" id="PF08546">
    <property type="entry name" value="ApbA_C"/>
    <property type="match status" value="1"/>
</dbReference>
<gene>
    <name evidence="8" type="primary">cxm6</name>
</gene>
<keyword evidence="2 4" id="KW-0521">NADP</keyword>
<organism evidence="7">
    <name type="scientific">Actinoplanes tsinanensis</name>
    <dbReference type="NCBI Taxonomy" id="2039464"/>
    <lineage>
        <taxon>Bacteria</taxon>
        <taxon>Bacillati</taxon>
        <taxon>Actinomycetota</taxon>
        <taxon>Actinomycetes</taxon>
        <taxon>Micromonosporales</taxon>
        <taxon>Micromonosporaceae</taxon>
        <taxon>Actinoplanes</taxon>
    </lineage>
</organism>
<dbReference type="Gene3D" id="3.40.50.720">
    <property type="entry name" value="NAD(P)-binding Rossmann-like Domain"/>
    <property type="match status" value="1"/>
</dbReference>
<comment type="catalytic activity">
    <reaction evidence="4">
        <text>(R)-pantoate + NADP(+) = 2-dehydropantoate + NADPH + H(+)</text>
        <dbReference type="Rhea" id="RHEA:16233"/>
        <dbReference type="ChEBI" id="CHEBI:11561"/>
        <dbReference type="ChEBI" id="CHEBI:15378"/>
        <dbReference type="ChEBI" id="CHEBI:15980"/>
        <dbReference type="ChEBI" id="CHEBI:57783"/>
        <dbReference type="ChEBI" id="CHEBI:58349"/>
        <dbReference type="EC" id="1.1.1.169"/>
    </reaction>
</comment>
<dbReference type="InterPro" id="IPR013328">
    <property type="entry name" value="6PGD_dom2"/>
</dbReference>
<dbReference type="EMBL" id="MF462127">
    <property type="protein sequence ID" value="ATE50861.1"/>
    <property type="molecule type" value="Genomic_DNA"/>
</dbReference>
<reference evidence="8" key="2">
    <citation type="submission" date="2018-01" db="EMBL/GenBank/DDBJ databases">
        <title>Heterologous Expression Guides Identification of the Biosynthetic Gene Cluster of Chuangxinmycin, an Indole Alkaloid Antibiotic.</title>
        <authorList>
            <person name="Xu X."/>
            <person name="Zhou H."/>
            <person name="Liu Y."/>
            <person name="Liu X."/>
            <person name="Fu J."/>
            <person name="Li A."/>
            <person name="Li Y."/>
            <person name="Shen Y."/>
            <person name="Bian X."/>
            <person name="Zhang Y."/>
        </authorList>
    </citation>
    <scope>NUCLEOTIDE SEQUENCE</scope>
    <source>
        <strain evidence="8">CPCC 240351</strain>
    </source>
</reference>
<dbReference type="SUPFAM" id="SSF51735">
    <property type="entry name" value="NAD(P)-binding Rossmann-fold domains"/>
    <property type="match status" value="1"/>
</dbReference>
<comment type="similarity">
    <text evidence="1 4">Belongs to the ketopantoate reductase family.</text>
</comment>
<dbReference type="InterPro" id="IPR008927">
    <property type="entry name" value="6-PGluconate_DH-like_C_sf"/>
</dbReference>
<evidence type="ECO:0000256" key="1">
    <source>
        <dbReference type="ARBA" id="ARBA00007870"/>
    </source>
</evidence>
<dbReference type="AlphaFoldDB" id="A0A290YXJ7"/>
<comment type="function">
    <text evidence="4">Catalyzes the NADPH-dependent reduction of ketopantoate into pantoic acid.</text>
</comment>
<dbReference type="InterPro" id="IPR036291">
    <property type="entry name" value="NAD(P)-bd_dom_sf"/>
</dbReference>
<dbReference type="InterPro" id="IPR003710">
    <property type="entry name" value="ApbA"/>
</dbReference>
<dbReference type="GO" id="GO:0008677">
    <property type="term" value="F:2-dehydropantoate 2-reductase activity"/>
    <property type="evidence" value="ECO:0007669"/>
    <property type="project" value="UniProtKB-EC"/>
</dbReference>
<dbReference type="GO" id="GO:0015940">
    <property type="term" value="P:pantothenate biosynthetic process"/>
    <property type="evidence" value="ECO:0007669"/>
    <property type="project" value="UniProtKB-UniPathway"/>
</dbReference>
<evidence type="ECO:0000313" key="7">
    <source>
        <dbReference type="EMBL" id="ATE50861.1"/>
    </source>
</evidence>
<accession>A0A290YXJ7</accession>
<evidence type="ECO:0000256" key="4">
    <source>
        <dbReference type="RuleBase" id="RU362068"/>
    </source>
</evidence>
<dbReference type="SMR" id="A0A290YXJ7"/>
<feature type="domain" description="Ketopantoate reductase N-terminal" evidence="5">
    <location>
        <begin position="9"/>
        <end position="158"/>
    </location>
</feature>
<evidence type="ECO:0000259" key="6">
    <source>
        <dbReference type="Pfam" id="PF08546"/>
    </source>
</evidence>
<feature type="domain" description="Ketopantoate reductase C-terminal" evidence="6">
    <location>
        <begin position="184"/>
        <end position="308"/>
    </location>
</feature>
<dbReference type="Gene3D" id="1.10.1040.10">
    <property type="entry name" value="N-(1-d-carboxylethyl)-l-norvaline Dehydrogenase, domain 2"/>
    <property type="match status" value="1"/>
</dbReference>
<protein>
    <recommendedName>
        <fullName evidence="4">2-dehydropantoate 2-reductase</fullName>
        <ecNumber evidence="4">1.1.1.169</ecNumber>
    </recommendedName>
    <alternativeName>
        <fullName evidence="4">Ketopantoate reductase</fullName>
    </alternativeName>
</protein>
<dbReference type="SUPFAM" id="SSF48179">
    <property type="entry name" value="6-phosphogluconate dehydrogenase C-terminal domain-like"/>
    <property type="match status" value="1"/>
</dbReference>
<reference evidence="7" key="1">
    <citation type="journal article" date="2017" name="Acta Pharm. Sin. B (APSB)">
        <title>Biosynthesis of the antibiotic chuangxinmycin from Actinoplanes tsinanensis.</title>
        <authorList>
            <person name="Shi Y."/>
            <person name="Jiang Z."/>
            <person name="Li X."/>
            <person name="Zuo L."/>
            <person name="Lei X."/>
            <person name="Yu L."/>
            <person name="Wu L."/>
            <person name="Jiang J."/>
            <person name="Hong B."/>
        </authorList>
    </citation>
    <scope>NUCLEOTIDE SEQUENCE</scope>
    <source>
        <strain evidence="7">CPCC 200056</strain>
    </source>
</reference>
<dbReference type="Pfam" id="PF02558">
    <property type="entry name" value="ApbA"/>
    <property type="match status" value="1"/>
</dbReference>
<dbReference type="UniPathway" id="UPA00028">
    <property type="reaction ID" value="UER00004"/>
</dbReference>
<dbReference type="GO" id="GO:0005737">
    <property type="term" value="C:cytoplasm"/>
    <property type="evidence" value="ECO:0007669"/>
    <property type="project" value="TreeGrafter"/>
</dbReference>
<proteinExistence type="inferred from homology"/>
<name>A0A290YXJ7_9ACTN</name>
<dbReference type="PANTHER" id="PTHR21708:SF26">
    <property type="entry name" value="2-DEHYDROPANTOATE 2-REDUCTASE"/>
    <property type="match status" value="1"/>
</dbReference>
<dbReference type="FunFam" id="3.40.50.720:FF:000307">
    <property type="entry name" value="2-dehydropantoate 2-reductase"/>
    <property type="match status" value="1"/>
</dbReference>
<evidence type="ECO:0000256" key="3">
    <source>
        <dbReference type="ARBA" id="ARBA00023002"/>
    </source>
</evidence>
<evidence type="ECO:0000256" key="2">
    <source>
        <dbReference type="ARBA" id="ARBA00022857"/>
    </source>
</evidence>
<dbReference type="EMBL" id="MG824991">
    <property type="protein sequence ID" value="AVL27081.1"/>
    <property type="molecule type" value="Genomic_DNA"/>
</dbReference>
<dbReference type="InterPro" id="IPR013752">
    <property type="entry name" value="KPA_reductase"/>
</dbReference>
<dbReference type="NCBIfam" id="NF005091">
    <property type="entry name" value="PRK06522.2-2"/>
    <property type="match status" value="1"/>
</dbReference>
<dbReference type="InterPro" id="IPR013332">
    <property type="entry name" value="KPR_N"/>
</dbReference>
<dbReference type="NCBIfam" id="TIGR00745">
    <property type="entry name" value="apbA_panE"/>
    <property type="match status" value="1"/>
</dbReference>
<sequence length="318" mass="32996">MTEQGGPSIAVVGAGGVGGYFGGLLAAAGHDVRFLARGENLAALRRQGLRITNGSSDLRVPDVRASADPKDIGEVDFVLLCVKTSQLPAALDALGPLVGEHTAVVTVQNGVEAPEQVAARIGRGRVLPGSVRVVASTAGPGELRHVGPPGALAFTEWDSTVSDRVARLREVLRAASVSVPEPSDIWAGLWAKFLLVVPIGSLGAATGGATIGELRSRTGTRNILIAGMREIYETGIKLGIALPAAAVDTATELMDQQSPDVTSSLQRDILAGRPSELEAWTGAVVRLARGAGLTAPVHEMLYELLATRESRTARSLQA</sequence>
<evidence type="ECO:0000313" key="8">
    <source>
        <dbReference type="EMBL" id="AVL27081.1"/>
    </source>
</evidence>
<dbReference type="PANTHER" id="PTHR21708">
    <property type="entry name" value="PROBABLE 2-DEHYDROPANTOATE 2-REDUCTASE"/>
    <property type="match status" value="1"/>
</dbReference>